<proteinExistence type="predicted"/>
<gene>
    <name evidence="1" type="ORF">MNBD_GAMMA16-167</name>
</gene>
<protein>
    <submittedName>
        <fullName evidence="1">Uncharacterized protein</fullName>
    </submittedName>
</protein>
<accession>A0A3B0ZZ99</accession>
<reference evidence="1" key="1">
    <citation type="submission" date="2018-06" db="EMBL/GenBank/DDBJ databases">
        <authorList>
            <person name="Zhirakovskaya E."/>
        </authorList>
    </citation>
    <scope>NUCLEOTIDE SEQUENCE</scope>
</reference>
<dbReference type="EMBL" id="UOFO01000101">
    <property type="protein sequence ID" value="VAW86804.1"/>
    <property type="molecule type" value="Genomic_DNA"/>
</dbReference>
<sequence>MGYWVLFPKTINDGAVLSAAPEGGPKAYLITLKAKPMIYCIKQQLSV</sequence>
<name>A0A3B0ZZ99_9ZZZZ</name>
<organism evidence="1">
    <name type="scientific">hydrothermal vent metagenome</name>
    <dbReference type="NCBI Taxonomy" id="652676"/>
    <lineage>
        <taxon>unclassified sequences</taxon>
        <taxon>metagenomes</taxon>
        <taxon>ecological metagenomes</taxon>
    </lineage>
</organism>
<evidence type="ECO:0000313" key="1">
    <source>
        <dbReference type="EMBL" id="VAW86804.1"/>
    </source>
</evidence>
<dbReference type="AlphaFoldDB" id="A0A3B0ZZ99"/>